<evidence type="ECO:0000313" key="28">
    <source>
        <dbReference type="Ensembl" id="ENSSHAP00000018980.2"/>
    </source>
</evidence>
<dbReference type="GO" id="GO:0070234">
    <property type="term" value="P:positive regulation of T cell apoptotic process"/>
    <property type="evidence" value="ECO:0007669"/>
    <property type="project" value="Ensembl"/>
</dbReference>
<dbReference type="Proteomes" id="UP000007648">
    <property type="component" value="Unassembled WGS sequence"/>
</dbReference>
<dbReference type="GO" id="GO:0045779">
    <property type="term" value="P:negative regulation of bone resorption"/>
    <property type="evidence" value="ECO:0007669"/>
    <property type="project" value="Ensembl"/>
</dbReference>
<evidence type="ECO:0000256" key="2">
    <source>
        <dbReference type="ARBA" id="ARBA00009848"/>
    </source>
</evidence>
<dbReference type="GO" id="GO:0009612">
    <property type="term" value="P:response to mechanical stimulus"/>
    <property type="evidence" value="ECO:0007669"/>
    <property type="project" value="Ensembl"/>
</dbReference>
<feature type="region of interest" description="Disordered" evidence="25">
    <location>
        <begin position="454"/>
        <end position="486"/>
    </location>
</feature>
<evidence type="ECO:0000259" key="27">
    <source>
        <dbReference type="Pfam" id="PF20478"/>
    </source>
</evidence>
<dbReference type="GO" id="GO:0006509">
    <property type="term" value="P:membrane protein ectodomain proteolysis"/>
    <property type="evidence" value="ECO:0007669"/>
    <property type="project" value="Ensembl"/>
</dbReference>
<evidence type="ECO:0000256" key="7">
    <source>
        <dbReference type="ARBA" id="ARBA00022765"/>
    </source>
</evidence>
<dbReference type="GO" id="GO:0032308">
    <property type="term" value="P:positive regulation of prostaglandin secretion"/>
    <property type="evidence" value="ECO:0007669"/>
    <property type="project" value="Ensembl"/>
</dbReference>
<evidence type="ECO:0000256" key="24">
    <source>
        <dbReference type="ARBA" id="ARBA00080202"/>
    </source>
</evidence>
<dbReference type="GO" id="GO:0001916">
    <property type="term" value="P:positive regulation of T cell mediated cytotoxicity"/>
    <property type="evidence" value="ECO:0007669"/>
    <property type="project" value="Ensembl"/>
</dbReference>
<dbReference type="GO" id="GO:0045332">
    <property type="term" value="P:phospholipid translocation"/>
    <property type="evidence" value="ECO:0007669"/>
    <property type="project" value="Ensembl"/>
</dbReference>
<keyword evidence="17" id="KW-0407">Ion channel</keyword>
<dbReference type="STRING" id="9305.ENSSHAP00000018980"/>
<dbReference type="GO" id="GO:0001614">
    <property type="term" value="F:purinergic nucleotide receptor activity"/>
    <property type="evidence" value="ECO:0007669"/>
    <property type="project" value="InterPro"/>
</dbReference>
<keyword evidence="29" id="KW-1185">Reference proteome</keyword>
<evidence type="ECO:0000256" key="17">
    <source>
        <dbReference type="ARBA" id="ARBA00023303"/>
    </source>
</evidence>
<evidence type="ECO:0000256" key="12">
    <source>
        <dbReference type="ARBA" id="ARBA00023157"/>
    </source>
</evidence>
<dbReference type="FunFam" id="2.60.490.10:FF:000002">
    <property type="entry name" value="P2X purinoceptor"/>
    <property type="match status" value="1"/>
</dbReference>
<dbReference type="InterPro" id="IPR053792">
    <property type="entry name" value="P2X_RECEPTOR_CS"/>
</dbReference>
<dbReference type="GO" id="GO:0033198">
    <property type="term" value="P:response to ATP"/>
    <property type="evidence" value="ECO:0007669"/>
    <property type="project" value="Ensembl"/>
</dbReference>
<dbReference type="GO" id="GO:1900227">
    <property type="term" value="P:positive regulation of NLRP3 inflammasome complex assembly"/>
    <property type="evidence" value="ECO:0007669"/>
    <property type="project" value="Ensembl"/>
</dbReference>
<dbReference type="NCBIfam" id="TIGR00863">
    <property type="entry name" value="P2X"/>
    <property type="match status" value="1"/>
</dbReference>
<dbReference type="Pfam" id="PF00864">
    <property type="entry name" value="P2X_receptor"/>
    <property type="match status" value="1"/>
</dbReference>
<dbReference type="GO" id="GO:0006900">
    <property type="term" value="P:vesicle budding from membrane"/>
    <property type="evidence" value="ECO:0007669"/>
    <property type="project" value="Ensembl"/>
</dbReference>
<dbReference type="OrthoDB" id="494673at2759"/>
<dbReference type="GO" id="GO:0043025">
    <property type="term" value="C:neuronal cell body"/>
    <property type="evidence" value="ECO:0007669"/>
    <property type="project" value="Ensembl"/>
</dbReference>
<dbReference type="GO" id="GO:0043029">
    <property type="term" value="P:T cell homeostasis"/>
    <property type="evidence" value="ECO:0007669"/>
    <property type="project" value="Ensembl"/>
</dbReference>
<dbReference type="GO" id="GO:0005524">
    <property type="term" value="F:ATP binding"/>
    <property type="evidence" value="ECO:0007669"/>
    <property type="project" value="Ensembl"/>
</dbReference>
<keyword evidence="16" id="KW-0449">Lipoprotein</keyword>
<dbReference type="GO" id="GO:0046513">
    <property type="term" value="P:ceramide biosynthetic process"/>
    <property type="evidence" value="ECO:0007669"/>
    <property type="project" value="Ensembl"/>
</dbReference>
<dbReference type="GO" id="GO:0001913">
    <property type="term" value="P:T cell mediated cytotoxicity"/>
    <property type="evidence" value="ECO:0007669"/>
    <property type="project" value="Ensembl"/>
</dbReference>
<dbReference type="GO" id="GO:0001845">
    <property type="term" value="P:phagolysosome assembly"/>
    <property type="evidence" value="ECO:0007669"/>
    <property type="project" value="Ensembl"/>
</dbReference>
<evidence type="ECO:0000256" key="4">
    <source>
        <dbReference type="ARBA" id="ARBA00022475"/>
    </source>
</evidence>
<evidence type="ECO:0000256" key="5">
    <source>
        <dbReference type="ARBA" id="ARBA00022553"/>
    </source>
</evidence>
<sequence>MQAVKKPPVLMARKGLKDWCYSTGLFSIQTEKAVTIQNIWYGSVKWAIFVIIIIYICFCLWSEKLYQRKEPLISSVHTKVKGIAEVTVGNKTRVFDPADYTFSLKGNSFFVITNFLTTEGQMQGICPEFPTNQTCCSSDKDCEKGRTDPLSKGIQTGKCVKYNVTKDHPKIQDLPDVCKHQKTCEVSTWCPTEARKKTPQPAVLASAENFTVLIKNSIHFPGFNYGTRNILPETNIYCTFHKTLRPDCPIFRLGDVLQETGANFSSVAVHGGIVGIEIYWDCNLDAWFHSCSPKYSFRRLEDTMILKSSDPENSWLASVLSGSFRYAKYYMENGIEKRTLIKAFGIRFDILVFGTGRKFDIIQLVVYIGSTLSYFGLATVLINFLIQMYTNKCCRSWLYPTCKVCESCSINEYYYEKKYETIGQPIPTSRYVSFVDEPYIRLVNQDSLMESLQDMEGKKISRPQKDFKDLDKMSPPSHPDTSPSSVEIQLLNKEPSPPSHSRTEWCCCGHCRPSQLPESNKCQEELCCRRREGPCITTSALFEELVLSRTTLRSILLYQEPFLEMDSDALNDRLRHCAYGRYIDWRFGSKDMADLAILPSCCRWKIREHFPKQDGKYTGFRNPNGHKQSWSGLTLRDHSFRDSPV</sequence>
<evidence type="ECO:0000256" key="14">
    <source>
        <dbReference type="ARBA" id="ARBA00023180"/>
    </source>
</evidence>
<comment type="catalytic activity">
    <reaction evidence="22">
        <text>Ca(2+)(in) = Ca(2+)(out)</text>
        <dbReference type="Rhea" id="RHEA:29671"/>
        <dbReference type="ChEBI" id="CHEBI:29108"/>
    </reaction>
</comment>
<keyword evidence="6 26" id="KW-0812">Transmembrane</keyword>
<evidence type="ECO:0000256" key="6">
    <source>
        <dbReference type="ARBA" id="ARBA00022692"/>
    </source>
</evidence>
<dbReference type="Ensembl" id="ENSSHAT00000019136.2">
    <property type="protein sequence ID" value="ENSSHAP00000018980.2"/>
    <property type="gene ID" value="ENSSHAG00000016110.2"/>
</dbReference>
<dbReference type="GO" id="GO:0046931">
    <property type="term" value="P:pore complex assembly"/>
    <property type="evidence" value="ECO:0007669"/>
    <property type="project" value="Ensembl"/>
</dbReference>
<dbReference type="GO" id="GO:0030501">
    <property type="term" value="P:positive regulation of bone mineralization"/>
    <property type="evidence" value="ECO:0007669"/>
    <property type="project" value="Ensembl"/>
</dbReference>
<dbReference type="GO" id="GO:0042802">
    <property type="term" value="F:identical protein binding"/>
    <property type="evidence" value="ECO:0007669"/>
    <property type="project" value="Ensembl"/>
</dbReference>
<dbReference type="GO" id="GO:0030163">
    <property type="term" value="P:protein catabolic process"/>
    <property type="evidence" value="ECO:0007669"/>
    <property type="project" value="Ensembl"/>
</dbReference>
<gene>
    <name evidence="28" type="primary">LOC100922880</name>
</gene>
<keyword evidence="9" id="KW-0406">Ion transport</keyword>
<keyword evidence="3" id="KW-0813">Transport</keyword>
<dbReference type="GO" id="GO:0014047">
    <property type="term" value="P:glutamate secretion"/>
    <property type="evidence" value="ECO:0007669"/>
    <property type="project" value="Ensembl"/>
</dbReference>
<dbReference type="Gene3D" id="1.10.287.940">
    <property type="entry name" value="atp-gated p2x4 ion channel"/>
    <property type="match status" value="1"/>
</dbReference>
<dbReference type="GO" id="GO:0050830">
    <property type="term" value="P:defense response to Gram-positive bacterium"/>
    <property type="evidence" value="ECO:0007669"/>
    <property type="project" value="Ensembl"/>
</dbReference>
<evidence type="ECO:0000256" key="20">
    <source>
        <dbReference type="ARBA" id="ARBA00034430"/>
    </source>
</evidence>
<dbReference type="GO" id="GO:0007005">
    <property type="term" value="P:mitochondrion organization"/>
    <property type="evidence" value="ECO:0007669"/>
    <property type="project" value="Ensembl"/>
</dbReference>
<evidence type="ECO:0000256" key="23">
    <source>
        <dbReference type="ARBA" id="ARBA00067115"/>
    </source>
</evidence>
<dbReference type="PRINTS" id="PR01307">
    <property type="entry name" value="P2XRECEPTOR"/>
</dbReference>
<dbReference type="eggNOG" id="ENOG502QSBN">
    <property type="taxonomic scope" value="Eukaryota"/>
</dbReference>
<dbReference type="GO" id="GO:0005739">
    <property type="term" value="C:mitochondrion"/>
    <property type="evidence" value="ECO:0007669"/>
    <property type="project" value="GOC"/>
</dbReference>
<dbReference type="AlphaFoldDB" id="G3WU75"/>
<feature type="transmembrane region" description="Helical" evidence="26">
    <location>
        <begin position="39"/>
        <end position="61"/>
    </location>
</feature>
<dbReference type="GO" id="GO:0048873">
    <property type="term" value="P:homeostasis of number of cells within a tissue"/>
    <property type="evidence" value="ECO:0007669"/>
    <property type="project" value="Ensembl"/>
</dbReference>
<dbReference type="PANTHER" id="PTHR10125:SF13">
    <property type="entry name" value="P2X PURINOCEPTOR 7"/>
    <property type="match status" value="1"/>
</dbReference>
<dbReference type="GO" id="GO:0051602">
    <property type="term" value="P:response to electrical stimulus"/>
    <property type="evidence" value="ECO:0007669"/>
    <property type="project" value="Ensembl"/>
</dbReference>
<dbReference type="GO" id="GO:0005911">
    <property type="term" value="C:cell-cell junction"/>
    <property type="evidence" value="ECO:0007669"/>
    <property type="project" value="Ensembl"/>
</dbReference>
<dbReference type="PRINTS" id="PR01314">
    <property type="entry name" value="P2X7RECEPTOR"/>
</dbReference>
<dbReference type="GO" id="GO:0006649">
    <property type="term" value="P:phospholipid transfer to membrane"/>
    <property type="evidence" value="ECO:0007669"/>
    <property type="project" value="Ensembl"/>
</dbReference>
<dbReference type="Gene3D" id="2.60.490.10">
    <property type="entry name" value="atp-gated p2x4 ion channel domain"/>
    <property type="match status" value="1"/>
</dbReference>
<evidence type="ECO:0000256" key="25">
    <source>
        <dbReference type="SAM" id="MobiDB-lite"/>
    </source>
</evidence>
<dbReference type="InParanoid" id="G3WU75"/>
<dbReference type="GO" id="GO:0097191">
    <property type="term" value="P:extrinsic apoptotic signaling pathway"/>
    <property type="evidence" value="ECO:0007669"/>
    <property type="project" value="Ensembl"/>
</dbReference>
<reference evidence="28" key="3">
    <citation type="submission" date="2025-09" db="UniProtKB">
        <authorList>
            <consortium name="Ensembl"/>
        </authorList>
    </citation>
    <scope>IDENTIFICATION</scope>
</reference>
<evidence type="ECO:0000256" key="16">
    <source>
        <dbReference type="ARBA" id="ARBA00023288"/>
    </source>
</evidence>
<dbReference type="GO" id="GO:0050714">
    <property type="term" value="P:positive regulation of protein secretion"/>
    <property type="evidence" value="ECO:0007669"/>
    <property type="project" value="Ensembl"/>
</dbReference>
<dbReference type="RefSeq" id="XP_012397865.1">
    <property type="nucleotide sequence ID" value="XM_012542411.3"/>
</dbReference>
<evidence type="ECO:0000256" key="1">
    <source>
        <dbReference type="ARBA" id="ARBA00004651"/>
    </source>
</evidence>
<dbReference type="GO" id="GO:0019233">
    <property type="term" value="P:sensory perception of pain"/>
    <property type="evidence" value="ECO:0007669"/>
    <property type="project" value="Ensembl"/>
</dbReference>
<feature type="domain" description="P2X purinoreceptor 7 intracellular" evidence="27">
    <location>
        <begin position="431"/>
        <end position="621"/>
    </location>
</feature>
<dbReference type="KEGG" id="shr:100922880"/>
<evidence type="ECO:0000256" key="10">
    <source>
        <dbReference type="ARBA" id="ARBA00023136"/>
    </source>
</evidence>
<feature type="compositionally biased region" description="Basic and acidic residues" evidence="25">
    <location>
        <begin position="455"/>
        <end position="472"/>
    </location>
</feature>
<dbReference type="GO" id="GO:0032730">
    <property type="term" value="P:positive regulation of interleukin-1 alpha production"/>
    <property type="evidence" value="ECO:0007669"/>
    <property type="project" value="Ensembl"/>
</dbReference>
<dbReference type="GO" id="GO:0098794">
    <property type="term" value="C:postsynapse"/>
    <property type="evidence" value="ECO:0007669"/>
    <property type="project" value="GOC"/>
</dbReference>
<dbReference type="GO" id="GO:0010043">
    <property type="term" value="P:response to zinc ion"/>
    <property type="evidence" value="ECO:0007669"/>
    <property type="project" value="Ensembl"/>
</dbReference>
<dbReference type="GO" id="GO:0032060">
    <property type="term" value="P:bleb assembly"/>
    <property type="evidence" value="ECO:0007669"/>
    <property type="project" value="Ensembl"/>
</dbReference>
<keyword evidence="10 26" id="KW-0472">Membrane</keyword>
<dbReference type="GO" id="GO:0042098">
    <property type="term" value="P:T cell proliferation"/>
    <property type="evidence" value="ECO:0007669"/>
    <property type="project" value="Ensembl"/>
</dbReference>
<dbReference type="GO" id="GO:0071359">
    <property type="term" value="P:cellular response to dsRNA"/>
    <property type="evidence" value="ECO:0007669"/>
    <property type="project" value="Ensembl"/>
</dbReference>
<comment type="subcellular location">
    <subcellularLocation>
        <location evidence="1">Cell membrane</location>
        <topology evidence="1">Multi-pass membrane protein</topology>
    </subcellularLocation>
</comment>
<dbReference type="PROSITE" id="PS01212">
    <property type="entry name" value="P2X_RECEPTOR"/>
    <property type="match status" value="1"/>
</dbReference>
<accession>G3WU75</accession>
<evidence type="ECO:0000256" key="18">
    <source>
        <dbReference type="ARBA" id="ARBA00031974"/>
    </source>
</evidence>
<keyword evidence="15" id="KW-1071">Ligand-gated ion channel</keyword>
<dbReference type="GO" id="GO:0032310">
    <property type="term" value="P:prostaglandin secretion"/>
    <property type="evidence" value="ECO:0007669"/>
    <property type="project" value="Ensembl"/>
</dbReference>
<dbReference type="GO" id="GO:0032963">
    <property type="term" value="P:collagen metabolic process"/>
    <property type="evidence" value="ECO:0007669"/>
    <property type="project" value="Ensembl"/>
</dbReference>
<dbReference type="GO" id="GO:0043132">
    <property type="term" value="P:NAD transport"/>
    <property type="evidence" value="ECO:0007669"/>
    <property type="project" value="Ensembl"/>
</dbReference>
<dbReference type="GO" id="GO:0051592">
    <property type="term" value="P:response to calcium ion"/>
    <property type="evidence" value="ECO:0007669"/>
    <property type="project" value="Ensembl"/>
</dbReference>
<dbReference type="GO" id="GO:0098793">
    <property type="term" value="C:presynapse"/>
    <property type="evidence" value="ECO:0007669"/>
    <property type="project" value="GOC"/>
</dbReference>
<dbReference type="GO" id="GO:0031594">
    <property type="term" value="C:neuromuscular junction"/>
    <property type="evidence" value="ECO:0007669"/>
    <property type="project" value="Ensembl"/>
</dbReference>
<dbReference type="GO" id="GO:0007009">
    <property type="term" value="P:plasma membrane organization"/>
    <property type="evidence" value="ECO:0007669"/>
    <property type="project" value="Ensembl"/>
</dbReference>
<keyword evidence="5" id="KW-0597">Phosphoprotein</keyword>
<comment type="catalytic activity">
    <reaction evidence="21">
        <text>Na(+)(in) = Na(+)(out)</text>
        <dbReference type="Rhea" id="RHEA:34963"/>
        <dbReference type="ChEBI" id="CHEBI:29101"/>
    </reaction>
</comment>
<dbReference type="GO" id="GO:0014051">
    <property type="term" value="P:gamma-aminobutyric acid secretion"/>
    <property type="evidence" value="ECO:0007669"/>
    <property type="project" value="Ensembl"/>
</dbReference>
<dbReference type="GO" id="GO:0051901">
    <property type="term" value="P:positive regulation of mitochondrial depolarization"/>
    <property type="evidence" value="ECO:0007669"/>
    <property type="project" value="Ensembl"/>
</dbReference>
<evidence type="ECO:0000256" key="13">
    <source>
        <dbReference type="ARBA" id="ARBA00023170"/>
    </source>
</evidence>
<dbReference type="GO" id="GO:0032731">
    <property type="term" value="P:positive regulation of interleukin-1 beta production"/>
    <property type="evidence" value="ECO:0007669"/>
    <property type="project" value="Ensembl"/>
</dbReference>
<evidence type="ECO:0000256" key="19">
    <source>
        <dbReference type="ARBA" id="ARBA00033052"/>
    </source>
</evidence>
<proteinExistence type="inferred from homology"/>
<evidence type="ECO:0000313" key="29">
    <source>
        <dbReference type="Proteomes" id="UP000007648"/>
    </source>
</evidence>
<dbReference type="InterPro" id="IPR001429">
    <property type="entry name" value="P2X_purnocptor"/>
</dbReference>
<dbReference type="GO" id="GO:0009306">
    <property type="term" value="P:protein secretion"/>
    <property type="evidence" value="ECO:0007669"/>
    <property type="project" value="Ensembl"/>
</dbReference>
<dbReference type="GO" id="GO:0051209">
    <property type="term" value="P:release of sequestered calcium ion into cytosol"/>
    <property type="evidence" value="ECO:0007669"/>
    <property type="project" value="Ensembl"/>
</dbReference>
<dbReference type="GO" id="GO:0000165">
    <property type="term" value="P:MAPK cascade"/>
    <property type="evidence" value="ECO:0007669"/>
    <property type="project" value="Ensembl"/>
</dbReference>
<dbReference type="GeneID" id="100922880"/>
<dbReference type="GO" id="GO:0051882">
    <property type="term" value="P:mitochondrial depolarization"/>
    <property type="evidence" value="ECO:0007669"/>
    <property type="project" value="Ensembl"/>
</dbReference>
<keyword evidence="7" id="KW-0013">ADP-ribosylation</keyword>
<dbReference type="GO" id="GO:0001530">
    <property type="term" value="F:lipopolysaccharide binding"/>
    <property type="evidence" value="ECO:0007669"/>
    <property type="project" value="Ensembl"/>
</dbReference>
<dbReference type="GO" id="GO:0060907">
    <property type="term" value="P:positive regulation of macrophage cytokine production"/>
    <property type="evidence" value="ECO:0007669"/>
    <property type="project" value="Ensembl"/>
</dbReference>
<feature type="transmembrane region" description="Helical" evidence="26">
    <location>
        <begin position="364"/>
        <end position="386"/>
    </location>
</feature>
<evidence type="ECO:0000256" key="8">
    <source>
        <dbReference type="ARBA" id="ARBA00022989"/>
    </source>
</evidence>
<reference evidence="28" key="2">
    <citation type="submission" date="2025-08" db="UniProtKB">
        <authorList>
            <consortium name="Ensembl"/>
        </authorList>
    </citation>
    <scope>IDENTIFICATION</scope>
</reference>
<dbReference type="GO" id="GO:0034405">
    <property type="term" value="P:response to fluid shear stress"/>
    <property type="evidence" value="ECO:0007669"/>
    <property type="project" value="Ensembl"/>
</dbReference>
<dbReference type="GO" id="GO:0009410">
    <property type="term" value="P:response to xenobiotic stimulus"/>
    <property type="evidence" value="ECO:0007669"/>
    <property type="project" value="Ensembl"/>
</dbReference>
<evidence type="ECO:0000256" key="15">
    <source>
        <dbReference type="ARBA" id="ARBA00023286"/>
    </source>
</evidence>
<dbReference type="PANTHER" id="PTHR10125">
    <property type="entry name" value="P2X PURINOCEPTOR"/>
    <property type="match status" value="1"/>
</dbReference>
<dbReference type="GO" id="GO:0048705">
    <property type="term" value="P:skeletal system morphogenesis"/>
    <property type="evidence" value="ECO:0007669"/>
    <property type="project" value="Ensembl"/>
</dbReference>
<dbReference type="GO" id="GO:0009897">
    <property type="term" value="C:external side of plasma membrane"/>
    <property type="evidence" value="ECO:0007669"/>
    <property type="project" value="Ensembl"/>
</dbReference>
<dbReference type="GO" id="GO:0000902">
    <property type="term" value="P:cell morphogenesis"/>
    <property type="evidence" value="ECO:0007669"/>
    <property type="project" value="Ensembl"/>
</dbReference>
<dbReference type="GO" id="GO:0045794">
    <property type="term" value="P:negative regulation of cell volume"/>
    <property type="evidence" value="ECO:0007669"/>
    <property type="project" value="Ensembl"/>
</dbReference>
<dbReference type="GO" id="GO:0016079">
    <property type="term" value="P:synaptic vesicle exocytosis"/>
    <property type="evidence" value="ECO:0007669"/>
    <property type="project" value="Ensembl"/>
</dbReference>
<evidence type="ECO:0000256" key="11">
    <source>
        <dbReference type="ARBA" id="ARBA00023139"/>
    </source>
</evidence>
<keyword evidence="12" id="KW-1015">Disulfide bond</keyword>
<dbReference type="Pfam" id="PF20478">
    <property type="entry name" value="P2RX7_C"/>
    <property type="match status" value="1"/>
</dbReference>
<comment type="similarity">
    <text evidence="2">Belongs to the P2X receptor family.</text>
</comment>
<keyword evidence="4" id="KW-1003">Cell membrane</keyword>
<dbReference type="GO" id="GO:0043410">
    <property type="term" value="P:positive regulation of MAPK cascade"/>
    <property type="evidence" value="ECO:0007669"/>
    <property type="project" value="Ensembl"/>
</dbReference>
<evidence type="ECO:0000256" key="9">
    <source>
        <dbReference type="ARBA" id="ARBA00023065"/>
    </source>
</evidence>
<keyword evidence="13" id="KW-0675">Receptor</keyword>
<dbReference type="GeneTree" id="ENSGT01020000230351"/>
<dbReference type="InterPro" id="IPR059116">
    <property type="entry name" value="P2X_receptor"/>
</dbReference>
<evidence type="ECO:0000256" key="26">
    <source>
        <dbReference type="SAM" id="Phobius"/>
    </source>
</evidence>
<evidence type="ECO:0000256" key="21">
    <source>
        <dbReference type="ARBA" id="ARBA00036239"/>
    </source>
</evidence>
<reference evidence="28 29" key="1">
    <citation type="journal article" date="2011" name="Proc. Natl. Acad. Sci. U.S.A.">
        <title>Genetic diversity and population structure of the endangered marsupial Sarcophilus harrisii (Tasmanian devil).</title>
        <authorList>
            <person name="Miller W."/>
            <person name="Hayes V.M."/>
            <person name="Ratan A."/>
            <person name="Petersen D.C."/>
            <person name="Wittekindt N.E."/>
            <person name="Miller J."/>
            <person name="Walenz B."/>
            <person name="Knight J."/>
            <person name="Qi J."/>
            <person name="Zhao F."/>
            <person name="Wang Q."/>
            <person name="Bedoya-Reina O.C."/>
            <person name="Katiyar N."/>
            <person name="Tomsho L.P."/>
            <person name="Kasson L.M."/>
            <person name="Hardie R.A."/>
            <person name="Woodbridge P."/>
            <person name="Tindall E.A."/>
            <person name="Bertelsen M.F."/>
            <person name="Dixon D."/>
            <person name="Pyecroft S."/>
            <person name="Helgen K.M."/>
            <person name="Lesk A.M."/>
            <person name="Pringle T.H."/>
            <person name="Patterson N."/>
            <person name="Zhang Y."/>
            <person name="Kreiss A."/>
            <person name="Woods G.M."/>
            <person name="Jones M.E."/>
            <person name="Schuster S.C."/>
        </authorList>
    </citation>
    <scope>NUCLEOTIDE SEQUENCE [LARGE SCALE GENOMIC DNA]</scope>
</reference>
<comment type="catalytic activity">
    <reaction evidence="20">
        <text>K(+)(in) = K(+)(out)</text>
        <dbReference type="Rhea" id="RHEA:29463"/>
        <dbReference type="ChEBI" id="CHEBI:29103"/>
    </reaction>
</comment>
<dbReference type="GO" id="GO:0016485">
    <property type="term" value="P:protein processing"/>
    <property type="evidence" value="ECO:0007669"/>
    <property type="project" value="Ensembl"/>
</dbReference>
<dbReference type="GO" id="GO:0004931">
    <property type="term" value="F:extracellularly ATP-gated monoatomic cation channel activity"/>
    <property type="evidence" value="ECO:0007669"/>
    <property type="project" value="Ensembl"/>
</dbReference>
<dbReference type="GO" id="GO:0072593">
    <property type="term" value="P:reactive oxygen species metabolic process"/>
    <property type="evidence" value="ECO:0007669"/>
    <property type="project" value="Ensembl"/>
</dbReference>
<dbReference type="GO" id="GO:0032496">
    <property type="term" value="P:response to lipopolysaccharide"/>
    <property type="evidence" value="ECO:0007669"/>
    <property type="project" value="Ensembl"/>
</dbReference>
<name>G3WU75_SARHA</name>
<keyword evidence="11" id="KW-0564">Palmitate</keyword>
<dbReference type="GO" id="GO:0043409">
    <property type="term" value="P:negative regulation of MAPK cascade"/>
    <property type="evidence" value="ECO:0007669"/>
    <property type="project" value="Ensembl"/>
</dbReference>
<evidence type="ECO:0000256" key="22">
    <source>
        <dbReference type="ARBA" id="ARBA00036634"/>
    </source>
</evidence>
<keyword evidence="14" id="KW-0325">Glycoprotein</keyword>
<organism evidence="28 29">
    <name type="scientific">Sarcophilus harrisii</name>
    <name type="common">Tasmanian devil</name>
    <name type="synonym">Sarcophilus laniarius</name>
    <dbReference type="NCBI Taxonomy" id="9305"/>
    <lineage>
        <taxon>Eukaryota</taxon>
        <taxon>Metazoa</taxon>
        <taxon>Chordata</taxon>
        <taxon>Craniata</taxon>
        <taxon>Vertebrata</taxon>
        <taxon>Euteleostomi</taxon>
        <taxon>Mammalia</taxon>
        <taxon>Metatheria</taxon>
        <taxon>Dasyuromorphia</taxon>
        <taxon>Dasyuridae</taxon>
        <taxon>Sarcophilus</taxon>
    </lineage>
</organism>
<dbReference type="GO" id="GO:0006954">
    <property type="term" value="P:inflammatory response"/>
    <property type="evidence" value="ECO:0007669"/>
    <property type="project" value="Ensembl"/>
</dbReference>
<dbReference type="InterPro" id="IPR027309">
    <property type="entry name" value="P2X_extracellular_dom_sf"/>
</dbReference>
<dbReference type="GO" id="GO:0070231">
    <property type="term" value="P:T cell apoptotic process"/>
    <property type="evidence" value="ECO:0007669"/>
    <property type="project" value="Ensembl"/>
</dbReference>
<dbReference type="HOGENOM" id="CLU_034469_7_0_1"/>
<evidence type="ECO:0000256" key="3">
    <source>
        <dbReference type="ARBA" id="ARBA00022448"/>
    </source>
</evidence>
<dbReference type="InterPro" id="IPR003050">
    <property type="entry name" value="P2X7_purinoceptor"/>
</dbReference>
<dbReference type="GO" id="GO:0032755">
    <property type="term" value="P:positive regulation of interleukin-6 production"/>
    <property type="evidence" value="ECO:0007669"/>
    <property type="project" value="Ensembl"/>
</dbReference>
<dbReference type="GO" id="GO:0014054">
    <property type="term" value="P:positive regulation of gamma-aminobutyric acid secretion"/>
    <property type="evidence" value="ECO:0007669"/>
    <property type="project" value="Ensembl"/>
</dbReference>
<protein>
    <recommendedName>
        <fullName evidence="23">P2X purinoceptor 7</fullName>
    </recommendedName>
    <alternativeName>
        <fullName evidence="18">ATP receptor</fullName>
    </alternativeName>
    <alternativeName>
        <fullName evidence="24">P2Z receptor</fullName>
    </alternativeName>
    <alternativeName>
        <fullName evidence="19">Purinergic receptor</fullName>
    </alternativeName>
</protein>
<dbReference type="GO" id="GO:0014049">
    <property type="term" value="P:positive regulation of glutamate secretion"/>
    <property type="evidence" value="ECO:0007669"/>
    <property type="project" value="Ensembl"/>
</dbReference>
<dbReference type="InterPro" id="IPR046815">
    <property type="entry name" value="P2RX7_C"/>
</dbReference>
<keyword evidence="8 26" id="KW-1133">Transmembrane helix</keyword>